<feature type="domain" description="Glycosyltransferase subfamily 4-like N-terminal" evidence="2">
    <location>
        <begin position="17"/>
        <end position="188"/>
    </location>
</feature>
<protein>
    <submittedName>
        <fullName evidence="3">Uncharacterized protein</fullName>
    </submittedName>
</protein>
<sequence length="415" mass="48360">MLEKQKIAITYDWIDKWGGVERVLLTLNEMFPQAEFYTSYYDSEKASWAKNLEIKTSFIQRFPSFIRKSRLASFPFYPYAFESFDFTDYDIVISVTSAFAKSIITRPGTLHICYLLTPTRYLWSDIKLYFPNKIIRSLLSCYLTKLREWDFIAAQRPDHIISISETVADRCKKYYKRNSEVIYPPFDIKYWDKIKSEIRKMSFRPKWRNAPKIIARNDKGGKYFLVVSRLEPYKRVDLMIKALTKEVPIRSRPRPPRYAKSYGQASNIGNGNKTNLVIVGEGSELQKLKNTASDNVLFLNKLTDTELGYLYNNAEALIMPQEEDFGYVSLEAQFFGCPVIAYKKGGASEIVIEGKTGIFFEDQSVECLNNALRKYNMVKYRLKRSTKEIGQKNVESYSKKIFINKFKNLIKTLSS</sequence>
<dbReference type="AlphaFoldDB" id="A0A1F7H1F5"/>
<dbReference type="EMBL" id="MFZO01000019">
    <property type="protein sequence ID" value="OGK25059.1"/>
    <property type="molecule type" value="Genomic_DNA"/>
</dbReference>
<evidence type="ECO:0000259" key="2">
    <source>
        <dbReference type="Pfam" id="PF13439"/>
    </source>
</evidence>
<dbReference type="PANTHER" id="PTHR12526:SF584">
    <property type="entry name" value="GLYCOSYLTRANSFERASE"/>
    <property type="match status" value="1"/>
</dbReference>
<dbReference type="GO" id="GO:0016757">
    <property type="term" value="F:glycosyltransferase activity"/>
    <property type="evidence" value="ECO:0007669"/>
    <property type="project" value="InterPro"/>
</dbReference>
<gene>
    <name evidence="3" type="ORF">A3C25_03315</name>
</gene>
<reference evidence="3 4" key="1">
    <citation type="journal article" date="2016" name="Nat. Commun.">
        <title>Thousands of microbial genomes shed light on interconnected biogeochemical processes in an aquifer system.</title>
        <authorList>
            <person name="Anantharaman K."/>
            <person name="Brown C.T."/>
            <person name="Hug L.A."/>
            <person name="Sharon I."/>
            <person name="Castelle C.J."/>
            <person name="Probst A.J."/>
            <person name="Thomas B.C."/>
            <person name="Singh A."/>
            <person name="Wilkins M.J."/>
            <person name="Karaoz U."/>
            <person name="Brodie E.L."/>
            <person name="Williams K.H."/>
            <person name="Hubbard S.S."/>
            <person name="Banfield J.F."/>
        </authorList>
    </citation>
    <scope>NUCLEOTIDE SEQUENCE [LARGE SCALE GENOMIC DNA]</scope>
</reference>
<dbReference type="SUPFAM" id="SSF53756">
    <property type="entry name" value="UDP-Glycosyltransferase/glycogen phosphorylase"/>
    <property type="match status" value="1"/>
</dbReference>
<feature type="domain" description="Glycosyl transferase family 1" evidence="1">
    <location>
        <begin position="217"/>
        <end position="375"/>
    </location>
</feature>
<organism evidence="3 4">
    <name type="scientific">Candidatus Roizmanbacteria bacterium RIFCSPHIGHO2_02_FULL_38_11</name>
    <dbReference type="NCBI Taxonomy" id="1802039"/>
    <lineage>
        <taxon>Bacteria</taxon>
        <taxon>Candidatus Roizmaniibacteriota</taxon>
    </lineage>
</organism>
<dbReference type="Pfam" id="PF13439">
    <property type="entry name" value="Glyco_transf_4"/>
    <property type="match status" value="1"/>
</dbReference>
<comment type="caution">
    <text evidence="3">The sequence shown here is derived from an EMBL/GenBank/DDBJ whole genome shotgun (WGS) entry which is preliminary data.</text>
</comment>
<accession>A0A1F7H1F5</accession>
<evidence type="ECO:0000313" key="4">
    <source>
        <dbReference type="Proteomes" id="UP000177913"/>
    </source>
</evidence>
<proteinExistence type="predicted"/>
<dbReference type="PANTHER" id="PTHR12526">
    <property type="entry name" value="GLYCOSYLTRANSFERASE"/>
    <property type="match status" value="1"/>
</dbReference>
<dbReference type="Gene3D" id="3.40.50.2000">
    <property type="entry name" value="Glycogen Phosphorylase B"/>
    <property type="match status" value="2"/>
</dbReference>
<dbReference type="Pfam" id="PF00534">
    <property type="entry name" value="Glycos_transf_1"/>
    <property type="match status" value="1"/>
</dbReference>
<dbReference type="InterPro" id="IPR001296">
    <property type="entry name" value="Glyco_trans_1"/>
</dbReference>
<name>A0A1F7H1F5_9BACT</name>
<evidence type="ECO:0000313" key="3">
    <source>
        <dbReference type="EMBL" id="OGK25059.1"/>
    </source>
</evidence>
<dbReference type="Proteomes" id="UP000177913">
    <property type="component" value="Unassembled WGS sequence"/>
</dbReference>
<evidence type="ECO:0000259" key="1">
    <source>
        <dbReference type="Pfam" id="PF00534"/>
    </source>
</evidence>
<dbReference type="InterPro" id="IPR028098">
    <property type="entry name" value="Glyco_trans_4-like_N"/>
</dbReference>